<dbReference type="Proteomes" id="UP000241507">
    <property type="component" value="Chromosome"/>
</dbReference>
<dbReference type="Gene3D" id="3.10.450.50">
    <property type="match status" value="1"/>
</dbReference>
<feature type="signal peptide" evidence="1">
    <location>
        <begin position="1"/>
        <end position="18"/>
    </location>
</feature>
<keyword evidence="1" id="KW-0732">Signal</keyword>
<evidence type="ECO:0008006" key="4">
    <source>
        <dbReference type="Google" id="ProtNLM"/>
    </source>
</evidence>
<keyword evidence="3" id="KW-1185">Reference proteome</keyword>
<dbReference type="EMBL" id="CP028136">
    <property type="protein sequence ID" value="AVR44636.1"/>
    <property type="molecule type" value="Genomic_DNA"/>
</dbReference>
<evidence type="ECO:0000313" key="2">
    <source>
        <dbReference type="EMBL" id="AVR44636.1"/>
    </source>
</evidence>
<dbReference type="InterPro" id="IPR032710">
    <property type="entry name" value="NTF2-like_dom_sf"/>
</dbReference>
<gene>
    <name evidence="2" type="ORF">C7S20_04815</name>
</gene>
<dbReference type="RefSeq" id="WP_107011414.1">
    <property type="nucleotide sequence ID" value="NZ_CP028136.1"/>
</dbReference>
<accession>A0A2R3Z303</accession>
<sequence>MKKTVFLLLIFLVFTNCAGDENAEKPKDQIEDQVQKAYNKMFKSYAEGTDDFFEYYEDDFVRVESDGSIHTGIDQPKKDWNRFLKTHKVELLNYEEDPKMVIGSDQVVTIGKFKELFIEKKSQDTTRNTGVYISSWRKQPDGKWKISMDTFHAGL</sequence>
<dbReference type="SUPFAM" id="SSF54427">
    <property type="entry name" value="NTF2-like"/>
    <property type="match status" value="1"/>
</dbReference>
<organism evidence="2 3">
    <name type="scientific">Christiangramia fulva</name>
    <dbReference type="NCBI Taxonomy" id="2126553"/>
    <lineage>
        <taxon>Bacteria</taxon>
        <taxon>Pseudomonadati</taxon>
        <taxon>Bacteroidota</taxon>
        <taxon>Flavobacteriia</taxon>
        <taxon>Flavobacteriales</taxon>
        <taxon>Flavobacteriaceae</taxon>
        <taxon>Christiangramia</taxon>
    </lineage>
</organism>
<name>A0A2R3Z303_9FLAO</name>
<reference evidence="3" key="1">
    <citation type="submission" date="2018-03" db="EMBL/GenBank/DDBJ databases">
        <title>Gramella fulva sp. nov., isolated from a dry surface of tidal flat.</title>
        <authorList>
            <person name="Hwang S.H."/>
            <person name="Hwang W.M."/>
            <person name="Kang K."/>
            <person name="Ahn T.-Y."/>
        </authorList>
    </citation>
    <scope>NUCLEOTIDE SEQUENCE [LARGE SCALE GENOMIC DNA]</scope>
    <source>
        <strain evidence="3">SH35</strain>
    </source>
</reference>
<evidence type="ECO:0000313" key="3">
    <source>
        <dbReference type="Proteomes" id="UP000241507"/>
    </source>
</evidence>
<proteinExistence type="predicted"/>
<protein>
    <recommendedName>
        <fullName evidence="4">DUF4440 domain-containing protein</fullName>
    </recommendedName>
</protein>
<dbReference type="KEGG" id="grs:C7S20_04815"/>
<dbReference type="AlphaFoldDB" id="A0A2R3Z303"/>
<evidence type="ECO:0000256" key="1">
    <source>
        <dbReference type="SAM" id="SignalP"/>
    </source>
</evidence>
<feature type="chain" id="PRO_5015340547" description="DUF4440 domain-containing protein" evidence="1">
    <location>
        <begin position="19"/>
        <end position="155"/>
    </location>
</feature>
<dbReference type="OrthoDB" id="1119084at2"/>